<evidence type="ECO:0000256" key="3">
    <source>
        <dbReference type="ARBA" id="ARBA00023163"/>
    </source>
</evidence>
<organism evidence="6 7">
    <name type="scientific">Winogradskyella maritima</name>
    <dbReference type="NCBI Taxonomy" id="1517766"/>
    <lineage>
        <taxon>Bacteria</taxon>
        <taxon>Pseudomonadati</taxon>
        <taxon>Bacteroidota</taxon>
        <taxon>Flavobacteriia</taxon>
        <taxon>Flavobacteriales</taxon>
        <taxon>Flavobacteriaceae</taxon>
        <taxon>Winogradskyella</taxon>
    </lineage>
</organism>
<dbReference type="InterPro" id="IPR018060">
    <property type="entry name" value="HTH_AraC"/>
</dbReference>
<keyword evidence="4" id="KW-1133">Transmembrane helix</keyword>
<dbReference type="PANTHER" id="PTHR43280:SF29">
    <property type="entry name" value="ARAC-FAMILY TRANSCRIPTIONAL REGULATOR"/>
    <property type="match status" value="1"/>
</dbReference>
<feature type="transmembrane region" description="Helical" evidence="4">
    <location>
        <begin position="34"/>
        <end position="53"/>
    </location>
</feature>
<reference evidence="7" key="1">
    <citation type="journal article" date="2019" name="Int. J. Syst. Evol. Microbiol.">
        <title>The Global Catalogue of Microorganisms (GCM) 10K type strain sequencing project: providing services to taxonomists for standard genome sequencing and annotation.</title>
        <authorList>
            <consortium name="The Broad Institute Genomics Platform"/>
            <consortium name="The Broad Institute Genome Sequencing Center for Infectious Disease"/>
            <person name="Wu L."/>
            <person name="Ma J."/>
        </authorList>
    </citation>
    <scope>NUCLEOTIDE SEQUENCE [LARGE SCALE GENOMIC DNA]</scope>
    <source>
        <strain evidence="7">CECT 8979</strain>
    </source>
</reference>
<sequence>MKNAEEIILLLVSGQGILLSLALLSSVFKKRMTVFYIGLITSVITIEVLNIWAMRAFYHSTAGAVPFWILGSYLIIPPALFLFVKANTRPDFQYNNKSKLLFIPAIIEIIAELFSFYSNQFFGTSYDLISIRVWYVFTEIVPVCAMILVLVLFGNELINLYRLLKKIPVKNGGRFQVHRLTAFFAVFSSLTLLWLLIALFDVQVFTVIEIALLIFIFVLGYISYFKPSFFDIPKILKPQLVKDKYPQYDDEKELKRLTTLFGEDKIYTTQKLSIKEVASRMNLPERYVSQLINSYHNVSFNSYVNSFRVKDAMQRINDPTESHKTLLAIAMESGFNSKSSFNQIFKDTTGRNPSDFLEK</sequence>
<dbReference type="PROSITE" id="PS00041">
    <property type="entry name" value="HTH_ARAC_FAMILY_1"/>
    <property type="match status" value="1"/>
</dbReference>
<keyword evidence="4" id="KW-0812">Transmembrane</keyword>
<dbReference type="InterPro" id="IPR009057">
    <property type="entry name" value="Homeodomain-like_sf"/>
</dbReference>
<evidence type="ECO:0000256" key="4">
    <source>
        <dbReference type="SAM" id="Phobius"/>
    </source>
</evidence>
<keyword evidence="4" id="KW-0472">Membrane</keyword>
<dbReference type="RefSeq" id="WP_386097758.1">
    <property type="nucleotide sequence ID" value="NZ_JBHSAT010000004.1"/>
</dbReference>
<dbReference type="Pfam" id="PF12833">
    <property type="entry name" value="HTH_18"/>
    <property type="match status" value="1"/>
</dbReference>
<feature type="transmembrane region" description="Helical" evidence="4">
    <location>
        <begin position="65"/>
        <end position="88"/>
    </location>
</feature>
<dbReference type="SMART" id="SM00342">
    <property type="entry name" value="HTH_ARAC"/>
    <property type="match status" value="1"/>
</dbReference>
<evidence type="ECO:0000256" key="2">
    <source>
        <dbReference type="ARBA" id="ARBA00023125"/>
    </source>
</evidence>
<accession>A0ABV8AFD3</accession>
<evidence type="ECO:0000259" key="5">
    <source>
        <dbReference type="PROSITE" id="PS01124"/>
    </source>
</evidence>
<feature type="transmembrane region" description="Helical" evidence="4">
    <location>
        <begin position="134"/>
        <end position="158"/>
    </location>
</feature>
<proteinExistence type="predicted"/>
<dbReference type="InterPro" id="IPR018062">
    <property type="entry name" value="HTH_AraC-typ_CS"/>
</dbReference>
<dbReference type="PANTHER" id="PTHR43280">
    <property type="entry name" value="ARAC-FAMILY TRANSCRIPTIONAL REGULATOR"/>
    <property type="match status" value="1"/>
</dbReference>
<dbReference type="Proteomes" id="UP001595812">
    <property type="component" value="Unassembled WGS sequence"/>
</dbReference>
<dbReference type="PROSITE" id="PS01124">
    <property type="entry name" value="HTH_ARAC_FAMILY_2"/>
    <property type="match status" value="1"/>
</dbReference>
<feature type="domain" description="HTH araC/xylS-type" evidence="5">
    <location>
        <begin position="255"/>
        <end position="359"/>
    </location>
</feature>
<feature type="transmembrane region" description="Helical" evidence="4">
    <location>
        <begin position="206"/>
        <end position="225"/>
    </location>
</feature>
<keyword evidence="3" id="KW-0804">Transcription</keyword>
<feature type="transmembrane region" description="Helical" evidence="4">
    <location>
        <begin position="179"/>
        <end position="200"/>
    </location>
</feature>
<evidence type="ECO:0000256" key="1">
    <source>
        <dbReference type="ARBA" id="ARBA00023015"/>
    </source>
</evidence>
<keyword evidence="2" id="KW-0238">DNA-binding</keyword>
<comment type="caution">
    <text evidence="6">The sequence shown here is derived from an EMBL/GenBank/DDBJ whole genome shotgun (WGS) entry which is preliminary data.</text>
</comment>
<keyword evidence="7" id="KW-1185">Reference proteome</keyword>
<protein>
    <submittedName>
        <fullName evidence="6">Helix-turn-helix domain-containing protein</fullName>
    </submittedName>
</protein>
<evidence type="ECO:0000313" key="6">
    <source>
        <dbReference type="EMBL" id="MFC3876653.1"/>
    </source>
</evidence>
<keyword evidence="1" id="KW-0805">Transcription regulation</keyword>
<feature type="transmembrane region" description="Helical" evidence="4">
    <location>
        <begin position="6"/>
        <end position="27"/>
    </location>
</feature>
<dbReference type="EMBL" id="JBHSAT010000004">
    <property type="protein sequence ID" value="MFC3876653.1"/>
    <property type="molecule type" value="Genomic_DNA"/>
</dbReference>
<feature type="transmembrane region" description="Helical" evidence="4">
    <location>
        <begin position="100"/>
        <end position="122"/>
    </location>
</feature>
<evidence type="ECO:0000313" key="7">
    <source>
        <dbReference type="Proteomes" id="UP001595812"/>
    </source>
</evidence>
<gene>
    <name evidence="6" type="ORF">ACFOSX_05355</name>
</gene>
<dbReference type="Gene3D" id="1.10.10.60">
    <property type="entry name" value="Homeodomain-like"/>
    <property type="match status" value="2"/>
</dbReference>
<name>A0ABV8AFD3_9FLAO</name>
<dbReference type="SUPFAM" id="SSF46689">
    <property type="entry name" value="Homeodomain-like"/>
    <property type="match status" value="1"/>
</dbReference>